<dbReference type="SMART" id="SM00382">
    <property type="entry name" value="AAA"/>
    <property type="match status" value="1"/>
</dbReference>
<evidence type="ECO:0000256" key="3">
    <source>
        <dbReference type="ARBA" id="ARBA00022741"/>
    </source>
</evidence>
<evidence type="ECO:0000256" key="2">
    <source>
        <dbReference type="ARBA" id="ARBA00022448"/>
    </source>
</evidence>
<proteinExistence type="inferred from homology"/>
<dbReference type="PANTHER" id="PTHR43335">
    <property type="entry name" value="ABC TRANSPORTER, ATP-BINDING PROTEIN"/>
    <property type="match status" value="1"/>
</dbReference>
<dbReference type="SUPFAM" id="SSF52540">
    <property type="entry name" value="P-loop containing nucleoside triphosphate hydrolases"/>
    <property type="match status" value="1"/>
</dbReference>
<name>A0A2I1MB54_9FIRM</name>
<keyword evidence="2" id="KW-0813">Transport</keyword>
<dbReference type="GO" id="GO:0016887">
    <property type="term" value="F:ATP hydrolysis activity"/>
    <property type="evidence" value="ECO:0007669"/>
    <property type="project" value="InterPro"/>
</dbReference>
<dbReference type="InterPro" id="IPR003593">
    <property type="entry name" value="AAA+_ATPase"/>
</dbReference>
<dbReference type="EMBL" id="PKGS01000001">
    <property type="protein sequence ID" value="PKZ17352.1"/>
    <property type="molecule type" value="Genomic_DNA"/>
</dbReference>
<dbReference type="GO" id="GO:0005524">
    <property type="term" value="F:ATP binding"/>
    <property type="evidence" value="ECO:0007669"/>
    <property type="project" value="UniProtKB-KW"/>
</dbReference>
<dbReference type="InterPro" id="IPR017871">
    <property type="entry name" value="ABC_transporter-like_CS"/>
</dbReference>
<sequence length="304" mass="34470">MNDMVLETYDLEKRYGKFIAVDNLSLKIRKRSIYGLVGENGAGKSSLMKMLSGLSNKTKGEIKLLGKDVTRHSSKFMEVGNLIEAPCLYDNLNAYENLKLKSLAYGIKDENKILSILQTVGLYDQNNKNVKSFSLGMKQRLAIAMAMVNSPKLLILDEPINGLDPQGIIDIRKTLQDINKKYGTTIIISSHILDELARLATDFGIISHGKLIAEFSSKDLHDRCQSKIEITCNDVKKASYILRKNAYQNEIISNNKLILIDYFNKTHLINSLLVNNSIDVYSIYLTEMSFEDYYMEMIQNEKSN</sequence>
<dbReference type="RefSeq" id="WP_101539513.1">
    <property type="nucleotide sequence ID" value="NZ_PKGS01000001.1"/>
</dbReference>
<evidence type="ECO:0000259" key="5">
    <source>
        <dbReference type="PROSITE" id="PS50893"/>
    </source>
</evidence>
<comment type="similarity">
    <text evidence="1">Belongs to the ABC transporter superfamily.</text>
</comment>
<dbReference type="PROSITE" id="PS00211">
    <property type="entry name" value="ABC_TRANSPORTER_1"/>
    <property type="match status" value="1"/>
</dbReference>
<dbReference type="Gene3D" id="3.40.50.300">
    <property type="entry name" value="P-loop containing nucleotide triphosphate hydrolases"/>
    <property type="match status" value="1"/>
</dbReference>
<protein>
    <submittedName>
        <fullName evidence="6">Bacitracin ABC transporter ATP-binding protein</fullName>
    </submittedName>
</protein>
<dbReference type="InterPro" id="IPR027417">
    <property type="entry name" value="P-loop_NTPase"/>
</dbReference>
<dbReference type="PROSITE" id="PS50893">
    <property type="entry name" value="ABC_TRANSPORTER_2"/>
    <property type="match status" value="1"/>
</dbReference>
<gene>
    <name evidence="6" type="ORF">CYJ34_01195</name>
</gene>
<organism evidence="6 7">
    <name type="scientific">Anaerococcus octavius</name>
    <dbReference type="NCBI Taxonomy" id="54007"/>
    <lineage>
        <taxon>Bacteria</taxon>
        <taxon>Bacillati</taxon>
        <taxon>Bacillota</taxon>
        <taxon>Tissierellia</taxon>
        <taxon>Tissierellales</taxon>
        <taxon>Peptoniphilaceae</taxon>
        <taxon>Anaerococcus</taxon>
    </lineage>
</organism>
<accession>A0A2I1MB54</accession>
<evidence type="ECO:0000256" key="1">
    <source>
        <dbReference type="ARBA" id="ARBA00005417"/>
    </source>
</evidence>
<evidence type="ECO:0000313" key="6">
    <source>
        <dbReference type="EMBL" id="PKZ17352.1"/>
    </source>
</evidence>
<comment type="caution">
    <text evidence="6">The sequence shown here is derived from an EMBL/GenBank/DDBJ whole genome shotgun (WGS) entry which is preliminary data.</text>
</comment>
<dbReference type="Proteomes" id="UP000234335">
    <property type="component" value="Unassembled WGS sequence"/>
</dbReference>
<dbReference type="PANTHER" id="PTHR43335:SF8">
    <property type="entry name" value="ABC TRANSPORTER, ATP-BINDING PROTEIN"/>
    <property type="match status" value="1"/>
</dbReference>
<keyword evidence="3" id="KW-0547">Nucleotide-binding</keyword>
<reference evidence="6 7" key="1">
    <citation type="submission" date="2017-12" db="EMBL/GenBank/DDBJ databases">
        <title>Phylogenetic diversity of female urinary microbiome.</title>
        <authorList>
            <person name="Thomas-White K."/>
            <person name="Wolfe A.J."/>
        </authorList>
    </citation>
    <scope>NUCLEOTIDE SEQUENCE [LARGE SCALE GENOMIC DNA]</scope>
    <source>
        <strain evidence="6 7">UMB0119</strain>
    </source>
</reference>
<dbReference type="InterPro" id="IPR003439">
    <property type="entry name" value="ABC_transporter-like_ATP-bd"/>
</dbReference>
<evidence type="ECO:0000313" key="7">
    <source>
        <dbReference type="Proteomes" id="UP000234335"/>
    </source>
</evidence>
<keyword evidence="7" id="KW-1185">Reference proteome</keyword>
<keyword evidence="4 6" id="KW-0067">ATP-binding</keyword>
<dbReference type="Pfam" id="PF00005">
    <property type="entry name" value="ABC_tran"/>
    <property type="match status" value="1"/>
</dbReference>
<feature type="domain" description="ABC transporter" evidence="5">
    <location>
        <begin position="6"/>
        <end position="233"/>
    </location>
</feature>
<dbReference type="AlphaFoldDB" id="A0A2I1MB54"/>
<evidence type="ECO:0000256" key="4">
    <source>
        <dbReference type="ARBA" id="ARBA00022840"/>
    </source>
</evidence>